<gene>
    <name evidence="5" type="ORF">BRCON_1046</name>
</gene>
<dbReference type="EMBL" id="CP030759">
    <property type="protein sequence ID" value="AXA35823.1"/>
    <property type="molecule type" value="Genomic_DNA"/>
</dbReference>
<comment type="catalytic activity">
    <reaction evidence="4">
        <text>a 2-deoxystreptamine antibiotic + acetyl-CoA = an N(3)-acetyl-2-deoxystreptamine antibiotic + CoA + H(+)</text>
        <dbReference type="Rhea" id="RHEA:12665"/>
        <dbReference type="ChEBI" id="CHEBI:15378"/>
        <dbReference type="ChEBI" id="CHEBI:57287"/>
        <dbReference type="ChEBI" id="CHEBI:57288"/>
        <dbReference type="ChEBI" id="CHEBI:57921"/>
        <dbReference type="ChEBI" id="CHEBI:77452"/>
        <dbReference type="EC" id="2.3.1.81"/>
    </reaction>
</comment>
<dbReference type="Pfam" id="PF02522">
    <property type="entry name" value="Antibiotic_NAT"/>
    <property type="match status" value="1"/>
</dbReference>
<keyword evidence="4" id="KW-0046">Antibiotic resistance</keyword>
<comment type="similarity">
    <text evidence="1 4">Belongs to the antibiotic N-acetyltransferase family.</text>
</comment>
<dbReference type="GO" id="GO:0046677">
    <property type="term" value="P:response to antibiotic"/>
    <property type="evidence" value="ECO:0007669"/>
    <property type="project" value="UniProtKB-KW"/>
</dbReference>
<evidence type="ECO:0000313" key="6">
    <source>
        <dbReference type="Proteomes" id="UP000262583"/>
    </source>
</evidence>
<keyword evidence="3 4" id="KW-0012">Acyltransferase</keyword>
<dbReference type="KEGG" id="schv:BRCON_1046"/>
<reference evidence="5 6" key="1">
    <citation type="submission" date="2018-05" db="EMBL/GenBank/DDBJ databases">
        <title>A metagenomic window into the 2 km-deep terrestrial subsurface aquifer revealed taxonomically and functionally diverse microbial community comprising novel uncultured bacterial lineages.</title>
        <authorList>
            <person name="Kadnikov V.V."/>
            <person name="Mardanov A.V."/>
            <person name="Beletsky A.V."/>
            <person name="Banks D."/>
            <person name="Pimenov N.V."/>
            <person name="Frank Y.A."/>
            <person name="Karnachuk O.V."/>
            <person name="Ravin N.V."/>
        </authorList>
    </citation>
    <scope>NUCLEOTIDE SEQUENCE [LARGE SCALE GENOMIC DNA]</scope>
    <source>
        <strain evidence="5">BY</strain>
    </source>
</reference>
<evidence type="ECO:0000256" key="4">
    <source>
        <dbReference type="RuleBase" id="RU365031"/>
    </source>
</evidence>
<evidence type="ECO:0000313" key="5">
    <source>
        <dbReference type="EMBL" id="AXA35823.1"/>
    </source>
</evidence>
<evidence type="ECO:0000256" key="1">
    <source>
        <dbReference type="ARBA" id="ARBA00006383"/>
    </source>
</evidence>
<dbReference type="PANTHER" id="PTHR11104">
    <property type="entry name" value="AMINOGLYCOSIDE N3-ACETYLTRANSFERASE"/>
    <property type="match status" value="1"/>
</dbReference>
<accession>A0A2Z4Y5N4</accession>
<keyword evidence="2 4" id="KW-0808">Transferase</keyword>
<name>A0A2Z4Y5N4_SUMC1</name>
<dbReference type="SUPFAM" id="SSF110710">
    <property type="entry name" value="TTHA0583/YokD-like"/>
    <property type="match status" value="1"/>
</dbReference>
<organism evidence="5 6">
    <name type="scientific">Sumerlaea chitinivorans</name>
    <dbReference type="NCBI Taxonomy" id="2250252"/>
    <lineage>
        <taxon>Bacteria</taxon>
        <taxon>Candidatus Sumerlaeota</taxon>
        <taxon>Candidatus Sumerlaeia</taxon>
        <taxon>Candidatus Sumerlaeales</taxon>
        <taxon>Candidatus Sumerlaeaceae</taxon>
        <taxon>Candidatus Sumerlaea</taxon>
    </lineage>
</organism>
<sequence length="203" mass="23048">MWHVEPFDPKTSKARVGVIPEVLRQRPDAHRSFHPTHSVAVIGPHAEDIIRNHLHATPLGADCPFDRMRKFDAKILMLGTFQDTNSSLHLCEVLAGLPYVRVAFTEGQDFEIAWFINEDGQVEYTQIFEVPGCSRGFRVVEEPLRQVGVLRDVRVGPSVSQLLRLNDLVNAMKELLHADPTMLLCTHNDCGICPKRRRFMAKQ</sequence>
<dbReference type="Proteomes" id="UP000262583">
    <property type="component" value="Chromosome"/>
</dbReference>
<dbReference type="GO" id="GO:0046353">
    <property type="term" value="F:aminoglycoside 3-N-acetyltransferase activity"/>
    <property type="evidence" value="ECO:0007669"/>
    <property type="project" value="UniProtKB-EC"/>
</dbReference>
<dbReference type="InterPro" id="IPR028345">
    <property type="entry name" value="Antibiotic_NAT-like"/>
</dbReference>
<proteinExistence type="inferred from homology"/>
<evidence type="ECO:0000256" key="3">
    <source>
        <dbReference type="ARBA" id="ARBA00023315"/>
    </source>
</evidence>
<evidence type="ECO:0000256" key="2">
    <source>
        <dbReference type="ARBA" id="ARBA00022679"/>
    </source>
</evidence>
<dbReference type="EC" id="2.3.1.-" evidence="4"/>
<dbReference type="PANTHER" id="PTHR11104:SF0">
    <property type="entry name" value="SPBETA PROPHAGE-DERIVED AMINOGLYCOSIDE N(3')-ACETYLTRANSFERASE-LIKE PROTEIN YOKD"/>
    <property type="match status" value="1"/>
</dbReference>
<dbReference type="InterPro" id="IPR003679">
    <property type="entry name" value="Amioglycoside_AcTrfase"/>
</dbReference>
<dbReference type="AlphaFoldDB" id="A0A2Z4Y5N4"/>
<protein>
    <recommendedName>
        <fullName evidence="4">Aminoglycoside N(3)-acetyltransferase</fullName>
        <ecNumber evidence="4">2.3.1.-</ecNumber>
    </recommendedName>
</protein>